<evidence type="ECO:0000259" key="4">
    <source>
        <dbReference type="Pfam" id="PF05057"/>
    </source>
</evidence>
<evidence type="ECO:0000256" key="2">
    <source>
        <dbReference type="SAM" id="Phobius"/>
    </source>
</evidence>
<dbReference type="InterPro" id="IPR044294">
    <property type="entry name" value="Lipase-like"/>
</dbReference>
<feature type="transmembrane region" description="Helical" evidence="2">
    <location>
        <begin position="280"/>
        <end position="303"/>
    </location>
</feature>
<dbReference type="Pfam" id="PF05057">
    <property type="entry name" value="DUF676"/>
    <property type="match status" value="1"/>
</dbReference>
<evidence type="ECO:0000313" key="6">
    <source>
        <dbReference type="Proteomes" id="UP000807353"/>
    </source>
</evidence>
<sequence length="428" mass="47306">MTSIHLLVIIPGLWGIPDHVAELERTIHENYATGGPGGVELRVHVAKSNCEESTVDGVDWGGERVTREVLHKVAALEESGNSKITKFSITGYSLGGLIARYVIGILHQRQFFENIVPVNFNTIATPHIGLPRYSTLISSLVASLGPKLLSRTGEQLFCVDQWSPSGRSLIEVMADPDRVFYQGLSKFQYLRIYANAINDTVVPYVTSAIDVVDPFAARWTNGIEIEISEEYSPLIKNYTLPPVPPTPPNKTALSPGWFRNRAPTIPFLPPTLHVRFPLNIGVYTLLPILAPLGISVTLVYLVFAARSSRARIRLLESDEAGEQTLIRILADLERNVETTVADLVDGADPGPTLRPSNKSKVSPEQPILTPLQQNVAMSLNKLPFKKERAYIENVQNSHAVILCRDLKRFDAHKMGAGILRHWAASFVL</sequence>
<proteinExistence type="inferred from homology"/>
<dbReference type="Gene3D" id="3.40.50.1820">
    <property type="entry name" value="alpha/beta hydrolase"/>
    <property type="match status" value="1"/>
</dbReference>
<dbReference type="Proteomes" id="UP000807353">
    <property type="component" value="Unassembled WGS sequence"/>
</dbReference>
<dbReference type="InterPro" id="IPR007751">
    <property type="entry name" value="DUF676_lipase-like"/>
</dbReference>
<organism evidence="5 6">
    <name type="scientific">Collybia nuda</name>
    <dbReference type="NCBI Taxonomy" id="64659"/>
    <lineage>
        <taxon>Eukaryota</taxon>
        <taxon>Fungi</taxon>
        <taxon>Dikarya</taxon>
        <taxon>Basidiomycota</taxon>
        <taxon>Agaricomycotina</taxon>
        <taxon>Agaricomycetes</taxon>
        <taxon>Agaricomycetidae</taxon>
        <taxon>Agaricales</taxon>
        <taxon>Tricholomatineae</taxon>
        <taxon>Clitocybaceae</taxon>
        <taxon>Collybia</taxon>
    </lineage>
</organism>
<dbReference type="OrthoDB" id="273452at2759"/>
<feature type="signal peptide" evidence="3">
    <location>
        <begin position="1"/>
        <end position="15"/>
    </location>
</feature>
<keyword evidence="2" id="KW-0812">Transmembrane</keyword>
<dbReference type="PANTHER" id="PTHR12482:SF62">
    <property type="entry name" value="LIPASE ROG1-RELATED"/>
    <property type="match status" value="1"/>
</dbReference>
<reference evidence="5" key="1">
    <citation type="submission" date="2020-11" db="EMBL/GenBank/DDBJ databases">
        <authorList>
            <consortium name="DOE Joint Genome Institute"/>
            <person name="Ahrendt S."/>
            <person name="Riley R."/>
            <person name="Andreopoulos W."/>
            <person name="Labutti K."/>
            <person name="Pangilinan J."/>
            <person name="Ruiz-Duenas F.J."/>
            <person name="Barrasa J.M."/>
            <person name="Sanchez-Garcia M."/>
            <person name="Camarero S."/>
            <person name="Miyauchi S."/>
            <person name="Serrano A."/>
            <person name="Linde D."/>
            <person name="Babiker R."/>
            <person name="Drula E."/>
            <person name="Ayuso-Fernandez I."/>
            <person name="Pacheco R."/>
            <person name="Padilla G."/>
            <person name="Ferreira P."/>
            <person name="Barriuso J."/>
            <person name="Kellner H."/>
            <person name="Castanera R."/>
            <person name="Alfaro M."/>
            <person name="Ramirez L."/>
            <person name="Pisabarro A.G."/>
            <person name="Kuo A."/>
            <person name="Tritt A."/>
            <person name="Lipzen A."/>
            <person name="He G."/>
            <person name="Yan M."/>
            <person name="Ng V."/>
            <person name="Cullen D."/>
            <person name="Martin F."/>
            <person name="Rosso M.-N."/>
            <person name="Henrissat B."/>
            <person name="Hibbett D."/>
            <person name="Martinez A.T."/>
            <person name="Grigoriev I.V."/>
        </authorList>
    </citation>
    <scope>NUCLEOTIDE SEQUENCE</scope>
    <source>
        <strain evidence="5">CBS 247.69</strain>
    </source>
</reference>
<dbReference type="PANTHER" id="PTHR12482">
    <property type="entry name" value="LIPASE ROG1-RELATED-RELATED"/>
    <property type="match status" value="1"/>
</dbReference>
<dbReference type="AlphaFoldDB" id="A0A9P6CH25"/>
<evidence type="ECO:0000313" key="5">
    <source>
        <dbReference type="EMBL" id="KAF9460509.1"/>
    </source>
</evidence>
<dbReference type="EMBL" id="MU150297">
    <property type="protein sequence ID" value="KAF9460509.1"/>
    <property type="molecule type" value="Genomic_DNA"/>
</dbReference>
<dbReference type="SUPFAM" id="SSF53474">
    <property type="entry name" value="alpha/beta-Hydrolases"/>
    <property type="match status" value="1"/>
</dbReference>
<name>A0A9P6CH25_9AGAR</name>
<accession>A0A9P6CH25</accession>
<evidence type="ECO:0000256" key="1">
    <source>
        <dbReference type="ARBA" id="ARBA00007920"/>
    </source>
</evidence>
<protein>
    <submittedName>
        <fullName evidence="5">DUF676-domain-containing protein</fullName>
    </submittedName>
</protein>
<keyword evidence="2" id="KW-0472">Membrane</keyword>
<gene>
    <name evidence="5" type="ORF">BDZ94DRAFT_1311402</name>
</gene>
<dbReference type="InterPro" id="IPR029058">
    <property type="entry name" value="AB_hydrolase_fold"/>
</dbReference>
<keyword evidence="3" id="KW-0732">Signal</keyword>
<feature type="chain" id="PRO_5040187955" evidence="3">
    <location>
        <begin position="16"/>
        <end position="428"/>
    </location>
</feature>
<feature type="domain" description="DUF676" evidence="4">
    <location>
        <begin position="4"/>
        <end position="206"/>
    </location>
</feature>
<keyword evidence="6" id="KW-1185">Reference proteome</keyword>
<comment type="caution">
    <text evidence="5">The sequence shown here is derived from an EMBL/GenBank/DDBJ whole genome shotgun (WGS) entry which is preliminary data.</text>
</comment>
<comment type="similarity">
    <text evidence="1">Belongs to the putative lipase ROG1 family.</text>
</comment>
<keyword evidence="2" id="KW-1133">Transmembrane helix</keyword>
<evidence type="ECO:0000256" key="3">
    <source>
        <dbReference type="SAM" id="SignalP"/>
    </source>
</evidence>